<dbReference type="AlphaFoldDB" id="A0A438J9V3"/>
<protein>
    <submittedName>
        <fullName evidence="2">Uncharacterized protein</fullName>
    </submittedName>
</protein>
<sequence>MSSTEQSRLLNEVPKAIPDIEELEPASGDSSADDKQVDNGSPRTILIETTKNTQAIVFHDQIGDEDLSGYGDISNKSSASGIIGSGSGSDEDGNKEATDGNASQKDNEGDGNNKEHSADEIVGSDSASDINGKGKTTIGNTDTKVDEEKQQLSEASEAAGSEELFQQCQQSQIITPVGRSDLILQKCQGR</sequence>
<comment type="caution">
    <text evidence="2">The sequence shown here is derived from an EMBL/GenBank/DDBJ whole genome shotgun (WGS) entry which is preliminary data.</text>
</comment>
<evidence type="ECO:0000313" key="2">
    <source>
        <dbReference type="EMBL" id="RVX05748.1"/>
    </source>
</evidence>
<organism evidence="2 3">
    <name type="scientific">Vitis vinifera</name>
    <name type="common">Grape</name>
    <dbReference type="NCBI Taxonomy" id="29760"/>
    <lineage>
        <taxon>Eukaryota</taxon>
        <taxon>Viridiplantae</taxon>
        <taxon>Streptophyta</taxon>
        <taxon>Embryophyta</taxon>
        <taxon>Tracheophyta</taxon>
        <taxon>Spermatophyta</taxon>
        <taxon>Magnoliopsida</taxon>
        <taxon>eudicotyledons</taxon>
        <taxon>Gunneridae</taxon>
        <taxon>Pentapetalae</taxon>
        <taxon>rosids</taxon>
        <taxon>Vitales</taxon>
        <taxon>Vitaceae</taxon>
        <taxon>Viteae</taxon>
        <taxon>Vitis</taxon>
    </lineage>
</organism>
<proteinExistence type="predicted"/>
<feature type="region of interest" description="Disordered" evidence="1">
    <location>
        <begin position="1"/>
        <end position="160"/>
    </location>
</feature>
<evidence type="ECO:0000256" key="1">
    <source>
        <dbReference type="SAM" id="MobiDB-lite"/>
    </source>
</evidence>
<accession>A0A438J9V3</accession>
<feature type="compositionally biased region" description="Polar residues" evidence="1">
    <location>
        <begin position="38"/>
        <end position="55"/>
    </location>
</feature>
<evidence type="ECO:0000313" key="3">
    <source>
        <dbReference type="Proteomes" id="UP000288805"/>
    </source>
</evidence>
<dbReference type="Proteomes" id="UP000288805">
    <property type="component" value="Unassembled WGS sequence"/>
</dbReference>
<name>A0A438J9V3_VITVI</name>
<dbReference type="EMBL" id="QGNW01000054">
    <property type="protein sequence ID" value="RVX05748.1"/>
    <property type="molecule type" value="Genomic_DNA"/>
</dbReference>
<gene>
    <name evidence="2" type="ORF">CK203_023773</name>
</gene>
<feature type="compositionally biased region" description="Basic and acidic residues" evidence="1">
    <location>
        <begin position="105"/>
        <end position="119"/>
    </location>
</feature>
<reference evidence="2 3" key="1">
    <citation type="journal article" date="2018" name="PLoS Genet.">
        <title>Population sequencing reveals clonal diversity and ancestral inbreeding in the grapevine cultivar Chardonnay.</title>
        <authorList>
            <person name="Roach M.J."/>
            <person name="Johnson D.L."/>
            <person name="Bohlmann J."/>
            <person name="van Vuuren H.J."/>
            <person name="Jones S.J."/>
            <person name="Pretorius I.S."/>
            <person name="Schmidt S.A."/>
            <person name="Borneman A.R."/>
        </authorList>
    </citation>
    <scope>NUCLEOTIDE SEQUENCE [LARGE SCALE GENOMIC DNA]</scope>
    <source>
        <strain evidence="3">cv. Chardonnay</strain>
        <tissue evidence="2">Leaf</tissue>
    </source>
</reference>